<comment type="caution">
    <text evidence="4">The sequence shown here is derived from an EMBL/GenBank/DDBJ whole genome shotgun (WGS) entry which is preliminary data.</text>
</comment>
<dbReference type="GO" id="GO:0045944">
    <property type="term" value="P:positive regulation of transcription by RNA polymerase II"/>
    <property type="evidence" value="ECO:0007669"/>
    <property type="project" value="TreeGrafter"/>
</dbReference>
<dbReference type="PRINTS" id="PR01415">
    <property type="entry name" value="ANKYRIN"/>
</dbReference>
<keyword evidence="1" id="KW-0677">Repeat</keyword>
<gene>
    <name evidence="4" type="ORF">F7725_017920</name>
</gene>
<dbReference type="AlphaFoldDB" id="A0A7J5XQT7"/>
<evidence type="ECO:0000313" key="4">
    <source>
        <dbReference type="EMBL" id="KAF3839203.1"/>
    </source>
</evidence>
<name>A0A7J5XQT7_DISMA</name>
<evidence type="ECO:0000256" key="2">
    <source>
        <dbReference type="ARBA" id="ARBA00023043"/>
    </source>
</evidence>
<dbReference type="PROSITE" id="PS50297">
    <property type="entry name" value="ANK_REP_REGION"/>
    <property type="match status" value="2"/>
</dbReference>
<keyword evidence="2 3" id="KW-0040">ANK repeat</keyword>
<dbReference type="InterPro" id="IPR002110">
    <property type="entry name" value="Ankyrin_rpt"/>
</dbReference>
<evidence type="ECO:0000256" key="1">
    <source>
        <dbReference type="ARBA" id="ARBA00022737"/>
    </source>
</evidence>
<sequence length="137" mass="15013">MSLVGLGQQLLEAVRGGQDDDVKALMANGAPFTTDWLGSSPLHLAAKYGHQSTAEVLLRAGVSRDARTKHGAEVDARDMLKMTALHWAAQRGHREVAELLLRYGADVHCLSKFDKTPFDIAMDTSNTELMILLQVDR</sequence>
<dbReference type="GO" id="GO:0000976">
    <property type="term" value="F:transcription cis-regulatory region binding"/>
    <property type="evidence" value="ECO:0007669"/>
    <property type="project" value="TreeGrafter"/>
</dbReference>
<dbReference type="Proteomes" id="UP000518266">
    <property type="component" value="Unassembled WGS sequence"/>
</dbReference>
<accession>A0A7J5XQT7</accession>
<feature type="repeat" description="ANK" evidence="3">
    <location>
        <begin position="37"/>
        <end position="69"/>
    </location>
</feature>
<dbReference type="SUPFAM" id="SSF48403">
    <property type="entry name" value="Ankyrin repeat"/>
    <property type="match status" value="1"/>
</dbReference>
<dbReference type="PROSITE" id="PS50088">
    <property type="entry name" value="ANK_REPEAT"/>
    <property type="match status" value="2"/>
</dbReference>
<dbReference type="Pfam" id="PF12796">
    <property type="entry name" value="Ank_2"/>
    <property type="match status" value="1"/>
</dbReference>
<dbReference type="GO" id="GO:0005634">
    <property type="term" value="C:nucleus"/>
    <property type="evidence" value="ECO:0007669"/>
    <property type="project" value="TreeGrafter"/>
</dbReference>
<dbReference type="OrthoDB" id="341259at2759"/>
<organism evidence="4 5">
    <name type="scientific">Dissostichus mawsoni</name>
    <name type="common">Antarctic cod</name>
    <dbReference type="NCBI Taxonomy" id="36200"/>
    <lineage>
        <taxon>Eukaryota</taxon>
        <taxon>Metazoa</taxon>
        <taxon>Chordata</taxon>
        <taxon>Craniata</taxon>
        <taxon>Vertebrata</taxon>
        <taxon>Euteleostomi</taxon>
        <taxon>Actinopterygii</taxon>
        <taxon>Neopterygii</taxon>
        <taxon>Teleostei</taxon>
        <taxon>Neoteleostei</taxon>
        <taxon>Acanthomorphata</taxon>
        <taxon>Eupercaria</taxon>
        <taxon>Perciformes</taxon>
        <taxon>Notothenioidei</taxon>
        <taxon>Nototheniidae</taxon>
        <taxon>Dissostichus</taxon>
    </lineage>
</organism>
<dbReference type="EMBL" id="JAAKFY010000021">
    <property type="protein sequence ID" value="KAF3839203.1"/>
    <property type="molecule type" value="Genomic_DNA"/>
</dbReference>
<keyword evidence="5" id="KW-1185">Reference proteome</keyword>
<protein>
    <submittedName>
        <fullName evidence="4">Uncharacterized protein</fullName>
    </submittedName>
</protein>
<dbReference type="PANTHER" id="PTHR24193:SF128">
    <property type="entry name" value="GA-BINDING PROTEIN SUBUNIT BETA-1"/>
    <property type="match status" value="1"/>
</dbReference>
<dbReference type="Gene3D" id="1.25.40.20">
    <property type="entry name" value="Ankyrin repeat-containing domain"/>
    <property type="match status" value="2"/>
</dbReference>
<dbReference type="InterPro" id="IPR050663">
    <property type="entry name" value="Ankyrin-SOCS_Box"/>
</dbReference>
<dbReference type="InterPro" id="IPR036770">
    <property type="entry name" value="Ankyrin_rpt-contain_sf"/>
</dbReference>
<evidence type="ECO:0000256" key="3">
    <source>
        <dbReference type="PROSITE-ProRule" id="PRU00023"/>
    </source>
</evidence>
<evidence type="ECO:0000313" key="5">
    <source>
        <dbReference type="Proteomes" id="UP000518266"/>
    </source>
</evidence>
<proteinExistence type="predicted"/>
<reference evidence="4 5" key="1">
    <citation type="submission" date="2020-03" db="EMBL/GenBank/DDBJ databases">
        <title>Dissostichus mawsoni Genome sequencing and assembly.</title>
        <authorList>
            <person name="Park H."/>
        </authorList>
    </citation>
    <scope>NUCLEOTIDE SEQUENCE [LARGE SCALE GENOMIC DNA]</scope>
    <source>
        <strain evidence="4">DM0001</strain>
        <tissue evidence="4">Muscle</tissue>
    </source>
</reference>
<feature type="repeat" description="ANK" evidence="3">
    <location>
        <begin position="80"/>
        <end position="112"/>
    </location>
</feature>
<dbReference type="SMART" id="SM00248">
    <property type="entry name" value="ANK"/>
    <property type="match status" value="2"/>
</dbReference>
<dbReference type="PANTHER" id="PTHR24193">
    <property type="entry name" value="ANKYRIN REPEAT PROTEIN"/>
    <property type="match status" value="1"/>
</dbReference>